<sequence length="104" mass="11560">MQLEPVVFDGVFDAGAEFGARLTPRYLSRSARDDIVANTFLELYERRIDRAGMPACIKAMVTAHNRDNPMNVYGDIRAPLPLDAPAYLDGTMSRVEIVSEGLWA</sequence>
<comment type="caution">
    <text evidence="1">The sequence shown here is derived from an EMBL/GenBank/DDBJ whole genome shotgun (WGS) entry which is preliminary data.</text>
</comment>
<protein>
    <submittedName>
        <fullName evidence="1">Uncharacterized protein</fullName>
    </submittedName>
</protein>
<name>A0A560J6K2_9BRAD</name>
<dbReference type="EMBL" id="VITW01000001">
    <property type="protein sequence ID" value="TWB83883.1"/>
    <property type="molecule type" value="Genomic_DNA"/>
</dbReference>
<reference evidence="1 2" key="1">
    <citation type="submission" date="2019-06" db="EMBL/GenBank/DDBJ databases">
        <title>Genomic Encyclopedia of Type Strains, Phase IV (KMG-V): Genome sequencing to study the core and pangenomes of soil and plant-associated prokaryotes.</title>
        <authorList>
            <person name="Whitman W."/>
        </authorList>
    </citation>
    <scope>NUCLEOTIDE SEQUENCE [LARGE SCALE GENOMIC DNA]</scope>
    <source>
        <strain evidence="1 2">BR 10556</strain>
    </source>
</reference>
<evidence type="ECO:0000313" key="1">
    <source>
        <dbReference type="EMBL" id="TWB83883.1"/>
    </source>
</evidence>
<dbReference type="Proteomes" id="UP000315914">
    <property type="component" value="Unassembled WGS sequence"/>
</dbReference>
<organism evidence="1 2">
    <name type="scientific">Bradyrhizobium sacchari</name>
    <dbReference type="NCBI Taxonomy" id="1399419"/>
    <lineage>
        <taxon>Bacteria</taxon>
        <taxon>Pseudomonadati</taxon>
        <taxon>Pseudomonadota</taxon>
        <taxon>Alphaproteobacteria</taxon>
        <taxon>Hyphomicrobiales</taxon>
        <taxon>Nitrobacteraceae</taxon>
        <taxon>Bradyrhizobium</taxon>
    </lineage>
</organism>
<accession>A0A560J6K2</accession>
<dbReference type="AlphaFoldDB" id="A0A560J6K2"/>
<evidence type="ECO:0000313" key="2">
    <source>
        <dbReference type="Proteomes" id="UP000315914"/>
    </source>
</evidence>
<proteinExistence type="predicted"/>
<keyword evidence="2" id="KW-1185">Reference proteome</keyword>
<gene>
    <name evidence="1" type="ORF">FBZ95_101322</name>
</gene>